<keyword evidence="2" id="KW-1185">Reference proteome</keyword>
<sequence length="83" mass="9175">IDSESIMRWGNPVVDNSAVTVWDSPVDDNTTITVSVATEYVDFFQSVNAKAHVEEVIVNSGVLLTAMEEMRKDEVTSVMLEDP</sequence>
<dbReference type="EMBL" id="CAJVPT010034805">
    <property type="protein sequence ID" value="CAG8709086.1"/>
    <property type="molecule type" value="Genomic_DNA"/>
</dbReference>
<evidence type="ECO:0000313" key="1">
    <source>
        <dbReference type="EMBL" id="CAG8709086.1"/>
    </source>
</evidence>
<protein>
    <submittedName>
        <fullName evidence="1">1271_t:CDS:1</fullName>
    </submittedName>
</protein>
<name>A0ACA9PJ84_9GLOM</name>
<comment type="caution">
    <text evidence="1">The sequence shown here is derived from an EMBL/GenBank/DDBJ whole genome shotgun (WGS) entry which is preliminary data.</text>
</comment>
<accession>A0ACA9PJ84</accession>
<dbReference type="Proteomes" id="UP000789525">
    <property type="component" value="Unassembled WGS sequence"/>
</dbReference>
<proteinExistence type="predicted"/>
<reference evidence="1" key="1">
    <citation type="submission" date="2021-06" db="EMBL/GenBank/DDBJ databases">
        <authorList>
            <person name="Kallberg Y."/>
            <person name="Tangrot J."/>
            <person name="Rosling A."/>
        </authorList>
    </citation>
    <scope>NUCLEOTIDE SEQUENCE</scope>
    <source>
        <strain evidence="1">CL356</strain>
    </source>
</reference>
<evidence type="ECO:0000313" key="2">
    <source>
        <dbReference type="Proteomes" id="UP000789525"/>
    </source>
</evidence>
<organism evidence="1 2">
    <name type="scientific">Acaulospora colombiana</name>
    <dbReference type="NCBI Taxonomy" id="27376"/>
    <lineage>
        <taxon>Eukaryota</taxon>
        <taxon>Fungi</taxon>
        <taxon>Fungi incertae sedis</taxon>
        <taxon>Mucoromycota</taxon>
        <taxon>Glomeromycotina</taxon>
        <taxon>Glomeromycetes</taxon>
        <taxon>Diversisporales</taxon>
        <taxon>Acaulosporaceae</taxon>
        <taxon>Acaulospora</taxon>
    </lineage>
</organism>
<gene>
    <name evidence="1" type="ORF">ACOLOM_LOCUS10576</name>
</gene>
<feature type="non-terminal residue" evidence="1">
    <location>
        <position position="1"/>
    </location>
</feature>